<accession>A0A0B7A2B0</accession>
<name>A0A0B7A2B0_9EUPU</name>
<dbReference type="EMBL" id="HACG01027897">
    <property type="protein sequence ID" value="CEK74762.1"/>
    <property type="molecule type" value="Transcribed_RNA"/>
</dbReference>
<gene>
    <name evidence="1" type="primary">ORF92456</name>
</gene>
<reference evidence="1" key="1">
    <citation type="submission" date="2014-12" db="EMBL/GenBank/DDBJ databases">
        <title>Insight into the proteome of Arion vulgaris.</title>
        <authorList>
            <person name="Aradska J."/>
            <person name="Bulat T."/>
            <person name="Smidak R."/>
            <person name="Sarate P."/>
            <person name="Gangsoo J."/>
            <person name="Sialana F."/>
            <person name="Bilban M."/>
            <person name="Lubec G."/>
        </authorList>
    </citation>
    <scope>NUCLEOTIDE SEQUENCE</scope>
    <source>
        <tissue evidence="1">Skin</tissue>
    </source>
</reference>
<protein>
    <submittedName>
        <fullName evidence="1">Uncharacterized protein</fullName>
    </submittedName>
</protein>
<proteinExistence type="predicted"/>
<evidence type="ECO:0000313" key="1">
    <source>
        <dbReference type="EMBL" id="CEK74762.1"/>
    </source>
</evidence>
<dbReference type="AlphaFoldDB" id="A0A0B7A2B0"/>
<sequence>MDSQYVRHSLNLTVKTFFHLLHQNIFQPFNQDTWFHLNTHSSYQTISLHSQFVPISMSEHVLKSRFQKLQASPELATFKSEHFMFFVFHLFMAILIKNDRCYLTS</sequence>
<organism evidence="1">
    <name type="scientific">Arion vulgaris</name>
    <dbReference type="NCBI Taxonomy" id="1028688"/>
    <lineage>
        <taxon>Eukaryota</taxon>
        <taxon>Metazoa</taxon>
        <taxon>Spiralia</taxon>
        <taxon>Lophotrochozoa</taxon>
        <taxon>Mollusca</taxon>
        <taxon>Gastropoda</taxon>
        <taxon>Heterobranchia</taxon>
        <taxon>Euthyneura</taxon>
        <taxon>Panpulmonata</taxon>
        <taxon>Eupulmonata</taxon>
        <taxon>Stylommatophora</taxon>
        <taxon>Helicina</taxon>
        <taxon>Arionoidea</taxon>
        <taxon>Arionidae</taxon>
        <taxon>Arion</taxon>
    </lineage>
</organism>